<feature type="domain" description="Calcineurin-like phosphoesterase" evidence="1">
    <location>
        <begin position="45"/>
        <end position="264"/>
    </location>
</feature>
<dbReference type="Gene3D" id="3.60.21.10">
    <property type="match status" value="1"/>
</dbReference>
<dbReference type="Pfam" id="PF00149">
    <property type="entry name" value="Metallophos"/>
    <property type="match status" value="1"/>
</dbReference>
<evidence type="ECO:0000313" key="3">
    <source>
        <dbReference type="Proteomes" id="UP000076962"/>
    </source>
</evidence>
<accession>A0A0A6NZA4</accession>
<dbReference type="AlphaFoldDB" id="A0A0A6NZA4"/>
<dbReference type="InterPro" id="IPR006311">
    <property type="entry name" value="TAT_signal"/>
</dbReference>
<reference evidence="2 3" key="1">
    <citation type="submission" date="2016-05" db="EMBL/GenBank/DDBJ databases">
        <title>Single-cell genome of chain-forming Candidatus Thiomargarita nelsonii and comparison to other large sulfur-oxidizing bacteria.</title>
        <authorList>
            <person name="Winkel M."/>
            <person name="Salman V."/>
            <person name="Woyke T."/>
            <person name="Schulz-Vogt H."/>
            <person name="Richter M."/>
            <person name="Flood B."/>
            <person name="Bailey J."/>
            <person name="Amann R."/>
            <person name="Mussmann M."/>
        </authorList>
    </citation>
    <scope>NUCLEOTIDE SEQUENCE [LARGE SCALE GENOMIC DNA]</scope>
    <source>
        <strain evidence="2 3">THI036</strain>
    </source>
</reference>
<dbReference type="InterPro" id="IPR029052">
    <property type="entry name" value="Metallo-depent_PP-like"/>
</dbReference>
<keyword evidence="3" id="KW-1185">Reference proteome</keyword>
<dbReference type="EMBL" id="LUTY01002337">
    <property type="protein sequence ID" value="OAD20486.1"/>
    <property type="molecule type" value="Genomic_DNA"/>
</dbReference>
<dbReference type="Proteomes" id="UP000076962">
    <property type="component" value="Unassembled WGS sequence"/>
</dbReference>
<evidence type="ECO:0000313" key="2">
    <source>
        <dbReference type="EMBL" id="OAD20486.1"/>
    </source>
</evidence>
<gene>
    <name evidence="2" type="ORF">THIOM_003808</name>
</gene>
<name>A0A0A6NZA4_9GAMM</name>
<dbReference type="PANTHER" id="PTHR43143">
    <property type="entry name" value="METALLOPHOSPHOESTERASE, CALCINEURIN SUPERFAMILY"/>
    <property type="match status" value="1"/>
</dbReference>
<dbReference type="PANTHER" id="PTHR43143:SF1">
    <property type="entry name" value="SERINE_THREONINE-PROTEIN PHOSPHATASE CPPED1"/>
    <property type="match status" value="1"/>
</dbReference>
<evidence type="ECO:0000259" key="1">
    <source>
        <dbReference type="Pfam" id="PF00149"/>
    </source>
</evidence>
<protein>
    <submittedName>
        <fullName evidence="2">Metallophosphoesterase</fullName>
    </submittedName>
</protein>
<dbReference type="GO" id="GO:0016787">
    <property type="term" value="F:hydrolase activity"/>
    <property type="evidence" value="ECO:0007669"/>
    <property type="project" value="InterPro"/>
</dbReference>
<proteinExistence type="predicted"/>
<organism evidence="2 3">
    <name type="scientific">Candidatus Thiomargarita nelsonii</name>
    <dbReference type="NCBI Taxonomy" id="1003181"/>
    <lineage>
        <taxon>Bacteria</taxon>
        <taxon>Pseudomonadati</taxon>
        <taxon>Pseudomonadota</taxon>
        <taxon>Gammaproteobacteria</taxon>
        <taxon>Thiotrichales</taxon>
        <taxon>Thiotrichaceae</taxon>
        <taxon>Thiomargarita</taxon>
    </lineage>
</organism>
<comment type="caution">
    <text evidence="2">The sequence shown here is derived from an EMBL/GenBank/DDBJ whole genome shotgun (WGS) entry which is preliminary data.</text>
</comment>
<dbReference type="PROSITE" id="PS51318">
    <property type="entry name" value="TAT"/>
    <property type="match status" value="1"/>
</dbReference>
<sequence length="358" mass="40840">MTENDFSRRQFIKVGGISLIGTAVFANFGTRVFATSTNVPFDSVRFAVITDMHIDIKGKNKVKMSAISVKCLSETVVDLNREKDLSFVLVAGDLLLDGEWENALVVKNLLNKLTVPYYVICGNHDFVPINPKKHREGFHYLSVKDFVKFFKGHGYDNSGKRYYAHQIKPGLRLIGLDACLPTEQKKWGGILPKEQLKWLDKQLTSHADELNLVFMHHNLVRWSTDELIGGTKQWFCIDNEVEVRNIFSKHAKAAPVVISGHRHIGLNFKELNCVNYFSVPSLNSHPMRYSVFTISNLSVSWKTPMVNVPEYVHLEARQNLLNAKGWRLTQFKERNTINDSAMLQFLENNDMILGSIKI</sequence>
<dbReference type="SUPFAM" id="SSF56300">
    <property type="entry name" value="Metallo-dependent phosphatases"/>
    <property type="match status" value="1"/>
</dbReference>
<dbReference type="InterPro" id="IPR051918">
    <property type="entry name" value="STPP_CPPED1"/>
</dbReference>
<dbReference type="InterPro" id="IPR004843">
    <property type="entry name" value="Calcineurin-like_PHP"/>
</dbReference>